<name>A0A1H8C7Y0_9BACL</name>
<dbReference type="InterPro" id="IPR001130">
    <property type="entry name" value="TatD-like"/>
</dbReference>
<sequence length="255" mass="29051">MLLFDAHIHLEQYGEEEAAAFCRDSRVYGLIAVSMDLVSSRRTLALKRRFPQKVFAACGFHPEQKPVEIGPLVEWIRQNEAEIDAIGEIGLPYYLRQKARESGQPFDERNHLHILRTLLCLAKELKKPVILHAVYEDTARVCDLLEEYGIDQAHFHWIKTDSVTLERMARAGYMVSFTPEIVYRQKTANIAAAYPLSLIMAETDGPWPFAGPFSGMRTTPFLLHAVIERIAALHKMDSDQAAEQLLQNTIRFIQG</sequence>
<protein>
    <submittedName>
        <fullName evidence="5">TatD DNase family protein</fullName>
    </submittedName>
</protein>
<accession>A0A1H8C7Y0</accession>
<dbReference type="PANTHER" id="PTHR46317">
    <property type="entry name" value="HYDROLASE OF PHP SUPERFAMILY-RELATED PROTEIN"/>
    <property type="match status" value="1"/>
</dbReference>
<feature type="binding site" evidence="4">
    <location>
        <position position="9"/>
    </location>
    <ligand>
        <name>a divalent metal cation</name>
        <dbReference type="ChEBI" id="CHEBI:60240"/>
        <label>1</label>
    </ligand>
</feature>
<dbReference type="Gene3D" id="3.20.20.140">
    <property type="entry name" value="Metal-dependent hydrolases"/>
    <property type="match status" value="1"/>
</dbReference>
<feature type="binding site" evidence="4">
    <location>
        <position position="132"/>
    </location>
    <ligand>
        <name>a divalent metal cation</name>
        <dbReference type="ChEBI" id="CHEBI:60240"/>
        <label>2</label>
    </ligand>
</feature>
<feature type="binding site" evidence="4">
    <location>
        <position position="156"/>
    </location>
    <ligand>
        <name>a divalent metal cation</name>
        <dbReference type="ChEBI" id="CHEBI:60240"/>
        <label>2</label>
    </ligand>
</feature>
<dbReference type="CDD" id="cd01310">
    <property type="entry name" value="TatD_DNAse"/>
    <property type="match status" value="1"/>
</dbReference>
<dbReference type="GO" id="GO:0016788">
    <property type="term" value="F:hydrolase activity, acting on ester bonds"/>
    <property type="evidence" value="ECO:0007669"/>
    <property type="project" value="InterPro"/>
</dbReference>
<dbReference type="RefSeq" id="WP_089965659.1">
    <property type="nucleotide sequence ID" value="NZ_FOCQ01000003.1"/>
</dbReference>
<dbReference type="OrthoDB" id="9775608at2"/>
<evidence type="ECO:0000256" key="2">
    <source>
        <dbReference type="ARBA" id="ARBA00022723"/>
    </source>
</evidence>
<evidence type="ECO:0000256" key="1">
    <source>
        <dbReference type="ARBA" id="ARBA00009275"/>
    </source>
</evidence>
<dbReference type="PIRSF" id="PIRSF005902">
    <property type="entry name" value="DNase_TatD"/>
    <property type="match status" value="1"/>
</dbReference>
<evidence type="ECO:0000256" key="3">
    <source>
        <dbReference type="ARBA" id="ARBA00022801"/>
    </source>
</evidence>
<evidence type="ECO:0000313" key="6">
    <source>
        <dbReference type="Proteomes" id="UP000199695"/>
    </source>
</evidence>
<dbReference type="GO" id="GO:0046872">
    <property type="term" value="F:metal ion binding"/>
    <property type="evidence" value="ECO:0007669"/>
    <property type="project" value="UniProtKB-KW"/>
</dbReference>
<dbReference type="Proteomes" id="UP000199695">
    <property type="component" value="Unassembled WGS sequence"/>
</dbReference>
<keyword evidence="6" id="KW-1185">Reference proteome</keyword>
<feature type="binding site" evidence="4">
    <location>
        <position position="204"/>
    </location>
    <ligand>
        <name>a divalent metal cation</name>
        <dbReference type="ChEBI" id="CHEBI:60240"/>
        <label>1</label>
    </ligand>
</feature>
<keyword evidence="2 4" id="KW-0479">Metal-binding</keyword>
<comment type="similarity">
    <text evidence="1">Belongs to the metallo-dependent hydrolases superfamily. TatD-type hydrolase family.</text>
</comment>
<reference evidence="5 6" key="1">
    <citation type="submission" date="2016-10" db="EMBL/GenBank/DDBJ databases">
        <authorList>
            <person name="de Groot N.N."/>
        </authorList>
    </citation>
    <scope>NUCLEOTIDE SEQUENCE [LARGE SCALE GENOMIC DNA]</scope>
    <source>
        <strain evidence="5 6">DSM 46701</strain>
    </source>
</reference>
<feature type="binding site" evidence="4">
    <location>
        <position position="7"/>
    </location>
    <ligand>
        <name>a divalent metal cation</name>
        <dbReference type="ChEBI" id="CHEBI:60240"/>
        <label>1</label>
    </ligand>
</feature>
<dbReference type="SUPFAM" id="SSF51556">
    <property type="entry name" value="Metallo-dependent hydrolases"/>
    <property type="match status" value="1"/>
</dbReference>
<dbReference type="InterPro" id="IPR032466">
    <property type="entry name" value="Metal_Hydrolase"/>
</dbReference>
<dbReference type="STRING" id="1173111.SAMN05444955_103120"/>
<keyword evidence="3" id="KW-0378">Hydrolase</keyword>
<evidence type="ECO:0000256" key="4">
    <source>
        <dbReference type="PIRSR" id="PIRSR005902-1"/>
    </source>
</evidence>
<dbReference type="EMBL" id="FOCQ01000003">
    <property type="protein sequence ID" value="SEM90999.1"/>
    <property type="molecule type" value="Genomic_DNA"/>
</dbReference>
<dbReference type="PANTHER" id="PTHR46317:SF1">
    <property type="entry name" value="HYDROLASE, TATD FAMILY"/>
    <property type="match status" value="1"/>
</dbReference>
<evidence type="ECO:0000313" key="5">
    <source>
        <dbReference type="EMBL" id="SEM90999.1"/>
    </source>
</evidence>
<feature type="binding site" evidence="4">
    <location>
        <position position="88"/>
    </location>
    <ligand>
        <name>a divalent metal cation</name>
        <dbReference type="ChEBI" id="CHEBI:60240"/>
        <label>1</label>
    </ligand>
</feature>
<dbReference type="Pfam" id="PF01026">
    <property type="entry name" value="TatD_DNase"/>
    <property type="match status" value="1"/>
</dbReference>
<gene>
    <name evidence="5" type="ORF">SAMN05444955_103120</name>
</gene>
<dbReference type="AlphaFoldDB" id="A0A1H8C7Y0"/>
<organism evidence="5 6">
    <name type="scientific">Lihuaxuella thermophila</name>
    <dbReference type="NCBI Taxonomy" id="1173111"/>
    <lineage>
        <taxon>Bacteria</taxon>
        <taxon>Bacillati</taxon>
        <taxon>Bacillota</taxon>
        <taxon>Bacilli</taxon>
        <taxon>Bacillales</taxon>
        <taxon>Thermoactinomycetaceae</taxon>
        <taxon>Lihuaxuella</taxon>
    </lineage>
</organism>
<proteinExistence type="inferred from homology"/>